<evidence type="ECO:0000313" key="9">
    <source>
        <dbReference type="Proteomes" id="UP000821853"/>
    </source>
</evidence>
<dbReference type="SUPFAM" id="SSF63748">
    <property type="entry name" value="Tudor/PWWP/MBT"/>
    <property type="match status" value="3"/>
</dbReference>
<dbReference type="GO" id="GO:0008270">
    <property type="term" value="F:zinc ion binding"/>
    <property type="evidence" value="ECO:0007669"/>
    <property type="project" value="UniProtKB-KW"/>
</dbReference>
<reference evidence="8 9" key="1">
    <citation type="journal article" date="2020" name="Cell">
        <title>Large-Scale Comparative Analyses of Tick Genomes Elucidate Their Genetic Diversity and Vector Capacities.</title>
        <authorList>
            <consortium name="Tick Genome and Microbiome Consortium (TIGMIC)"/>
            <person name="Jia N."/>
            <person name="Wang J."/>
            <person name="Shi W."/>
            <person name="Du L."/>
            <person name="Sun Y."/>
            <person name="Zhan W."/>
            <person name="Jiang J.F."/>
            <person name="Wang Q."/>
            <person name="Zhang B."/>
            <person name="Ji P."/>
            <person name="Bell-Sakyi L."/>
            <person name="Cui X.M."/>
            <person name="Yuan T.T."/>
            <person name="Jiang B.G."/>
            <person name="Yang W.F."/>
            <person name="Lam T.T."/>
            <person name="Chang Q.C."/>
            <person name="Ding S.J."/>
            <person name="Wang X.J."/>
            <person name="Zhu J.G."/>
            <person name="Ruan X.D."/>
            <person name="Zhao L."/>
            <person name="Wei J.T."/>
            <person name="Ye R.Z."/>
            <person name="Que T.C."/>
            <person name="Du C.H."/>
            <person name="Zhou Y.H."/>
            <person name="Cheng J.X."/>
            <person name="Dai P.F."/>
            <person name="Guo W.B."/>
            <person name="Han X.H."/>
            <person name="Huang E.J."/>
            <person name="Li L.F."/>
            <person name="Wei W."/>
            <person name="Gao Y.C."/>
            <person name="Liu J.Z."/>
            <person name="Shao H.Z."/>
            <person name="Wang X."/>
            <person name="Wang C.C."/>
            <person name="Yang T.C."/>
            <person name="Huo Q.B."/>
            <person name="Li W."/>
            <person name="Chen H.Y."/>
            <person name="Chen S.E."/>
            <person name="Zhou L.G."/>
            <person name="Ni X.B."/>
            <person name="Tian J.H."/>
            <person name="Sheng Y."/>
            <person name="Liu T."/>
            <person name="Pan Y.S."/>
            <person name="Xia L.Y."/>
            <person name="Li J."/>
            <person name="Zhao F."/>
            <person name="Cao W.C."/>
        </authorList>
    </citation>
    <scope>NUCLEOTIDE SEQUENCE [LARGE SCALE GENOMIC DNA]</scope>
    <source>
        <strain evidence="8">HaeL-2018</strain>
    </source>
</reference>
<keyword evidence="9" id="KW-1185">Reference proteome</keyword>
<evidence type="ECO:0000259" key="7">
    <source>
        <dbReference type="PROSITE" id="PS50304"/>
    </source>
</evidence>
<keyword evidence="1 4" id="KW-0479">Metal-binding</keyword>
<dbReference type="InterPro" id="IPR036855">
    <property type="entry name" value="Znf_CCCH_sf"/>
</dbReference>
<gene>
    <name evidence="8" type="ORF">HPB48_019795</name>
</gene>
<keyword evidence="3 4" id="KW-0862">Zinc</keyword>
<comment type="caution">
    <text evidence="8">The sequence shown here is derived from an EMBL/GenBank/DDBJ whole genome shotgun (WGS) entry which is preliminary data.</text>
</comment>
<dbReference type="OrthoDB" id="6480812at2759"/>
<feature type="compositionally biased region" description="Basic and acidic residues" evidence="5">
    <location>
        <begin position="456"/>
        <end position="468"/>
    </location>
</feature>
<dbReference type="InterPro" id="IPR002999">
    <property type="entry name" value="Tudor"/>
</dbReference>
<feature type="compositionally biased region" description="Basic and acidic residues" evidence="5">
    <location>
        <begin position="480"/>
        <end position="490"/>
    </location>
</feature>
<dbReference type="EMBL" id="JABSTR010000006">
    <property type="protein sequence ID" value="KAH9372972.1"/>
    <property type="molecule type" value="Genomic_DNA"/>
</dbReference>
<dbReference type="CDD" id="cd20379">
    <property type="entry name" value="Tudor_dTUD-like"/>
    <property type="match status" value="2"/>
</dbReference>
<feature type="region of interest" description="Disordered" evidence="5">
    <location>
        <begin position="456"/>
        <end position="501"/>
    </location>
</feature>
<evidence type="ECO:0000256" key="1">
    <source>
        <dbReference type="ARBA" id="ARBA00022723"/>
    </source>
</evidence>
<dbReference type="Pfam" id="PF00642">
    <property type="entry name" value="zf-CCCH"/>
    <property type="match status" value="1"/>
</dbReference>
<organism evidence="8 9">
    <name type="scientific">Haemaphysalis longicornis</name>
    <name type="common">Bush tick</name>
    <dbReference type="NCBI Taxonomy" id="44386"/>
    <lineage>
        <taxon>Eukaryota</taxon>
        <taxon>Metazoa</taxon>
        <taxon>Ecdysozoa</taxon>
        <taxon>Arthropoda</taxon>
        <taxon>Chelicerata</taxon>
        <taxon>Arachnida</taxon>
        <taxon>Acari</taxon>
        <taxon>Parasitiformes</taxon>
        <taxon>Ixodida</taxon>
        <taxon>Ixodoidea</taxon>
        <taxon>Ixodidae</taxon>
        <taxon>Haemaphysalinae</taxon>
        <taxon>Haemaphysalis</taxon>
    </lineage>
</organism>
<protein>
    <recommendedName>
        <fullName evidence="10">Transcriptional coactivator</fullName>
    </recommendedName>
</protein>
<dbReference type="OMA" id="CEENTFC"/>
<dbReference type="InterPro" id="IPR000571">
    <property type="entry name" value="Znf_CCCH"/>
</dbReference>
<dbReference type="InterPro" id="IPR050621">
    <property type="entry name" value="Tudor_domain_containing"/>
</dbReference>
<dbReference type="PROSITE" id="PS50103">
    <property type="entry name" value="ZF_C3H1"/>
    <property type="match status" value="1"/>
</dbReference>
<keyword evidence="2 4" id="KW-0863">Zinc-finger</keyword>
<dbReference type="PANTHER" id="PTHR22948:SF29">
    <property type="entry name" value="FI02030P-RELATED"/>
    <property type="match status" value="1"/>
</dbReference>
<feature type="zinc finger region" description="C3H1-type" evidence="4">
    <location>
        <begin position="512"/>
        <end position="540"/>
    </location>
</feature>
<evidence type="ECO:0000259" key="6">
    <source>
        <dbReference type="PROSITE" id="PS50103"/>
    </source>
</evidence>
<dbReference type="GO" id="GO:0005737">
    <property type="term" value="C:cytoplasm"/>
    <property type="evidence" value="ECO:0007669"/>
    <property type="project" value="UniProtKB-ARBA"/>
</dbReference>
<dbReference type="PANTHER" id="PTHR22948">
    <property type="entry name" value="TUDOR DOMAIN CONTAINING PROTEIN"/>
    <property type="match status" value="1"/>
</dbReference>
<evidence type="ECO:0000256" key="4">
    <source>
        <dbReference type="PROSITE-ProRule" id="PRU00723"/>
    </source>
</evidence>
<feature type="domain" description="Tudor" evidence="7">
    <location>
        <begin position="628"/>
        <end position="687"/>
    </location>
</feature>
<feature type="domain" description="C3H1-type" evidence="6">
    <location>
        <begin position="512"/>
        <end position="540"/>
    </location>
</feature>
<dbReference type="FunFam" id="2.30.30.140:FF:000018">
    <property type="entry name" value="Serine/threonine-protein kinase 31"/>
    <property type="match status" value="1"/>
</dbReference>
<accession>A0A9J6GF61</accession>
<dbReference type="VEuPathDB" id="VectorBase:HLOH_062746"/>
<evidence type="ECO:0000313" key="8">
    <source>
        <dbReference type="EMBL" id="KAH9372972.1"/>
    </source>
</evidence>
<dbReference type="SUPFAM" id="SSF90229">
    <property type="entry name" value="CCCH zinc finger"/>
    <property type="match status" value="1"/>
</dbReference>
<dbReference type="InterPro" id="IPR035437">
    <property type="entry name" value="SNase_OB-fold_sf"/>
</dbReference>
<dbReference type="Gene3D" id="4.10.1000.10">
    <property type="entry name" value="Zinc finger, CCCH-type"/>
    <property type="match status" value="1"/>
</dbReference>
<proteinExistence type="predicted"/>
<dbReference type="AlphaFoldDB" id="A0A9J6GF61"/>
<evidence type="ECO:0000256" key="2">
    <source>
        <dbReference type="ARBA" id="ARBA00022771"/>
    </source>
</evidence>
<dbReference type="Gene3D" id="2.30.30.140">
    <property type="match status" value="3"/>
</dbReference>
<evidence type="ECO:0008006" key="10">
    <source>
        <dbReference type="Google" id="ProtNLM"/>
    </source>
</evidence>
<evidence type="ECO:0000256" key="5">
    <source>
        <dbReference type="SAM" id="MobiDB-lite"/>
    </source>
</evidence>
<dbReference type="Proteomes" id="UP000821853">
    <property type="component" value="Chromosome 4"/>
</dbReference>
<dbReference type="SMART" id="SM00356">
    <property type="entry name" value="ZnF_C3H1"/>
    <property type="match status" value="1"/>
</dbReference>
<sequence>MEVCAAPEVPSGYVVITEPVDIPKRVRVEVCLTHYVSPASLFLRCELSGTSDAESQDDFHISPSSNHFYQAFIGMPCLVRQDSIARLALRALVTDVHKNPSGIPLKVDVLYVDSGRTGVVGMDCIYTLDAEAAAKPRKAIACCIRSVKPTAMSSRFDLKQLWKRDTLFEAVFHTASDAGVYEIDLYAKCRDKSARLKTHDVRKYLVDNGFAKPLKYPGGEPKANDNSARDVVSDCRNTGEGTQNGTLERPSLSFVPTGAELSGDMQHLHVAQSSAVPKENSLEILVTSVRTPDHFYGQNLCRNAELPLLQNLILQSRKPVLLKSEVKRGASYIHREPPHHPGVRVRVEDVQESGMCRVCLIDYGNRETVNFSSLFTAHPRLSVIAPLATRFELSGIQPQREWTEAAVSRFVELAHTGTPLEAVLVGTKRVHGDSDGPVHMVKLLSPTHGDVAECMTREGHAKERKGEKSAPGLLSNNSRPSDHGREDHSDQLGSHIINPEDAGVAATNAGARRGRRACKFFARQGFCRQGDRCNYSHDSGSAAPPSELVMDPVKPLRPPEVGSSVLGQVSAVLSPSCFYLVFPYGRRSIERLSTDGMGRESQPTLQTLRRDLQDACNKGSIRDNRRVEKAQGEMVAAKSNADGFWYRARVVSLQEGDLIKVFYIDYGFCESVPRNQVKPLDVRFAHLPQQALQACLVTDTANNRLCNKPIWDDDSCKAFADCVSGKDLVVKIVCVAQGLLHVQLFFIKNGEQLCSVHRCLTKASKMEPN</sequence>
<name>A0A9J6GF61_HAELO</name>
<dbReference type="SMART" id="SM00333">
    <property type="entry name" value="TUDOR"/>
    <property type="match status" value="3"/>
</dbReference>
<evidence type="ECO:0000256" key="3">
    <source>
        <dbReference type="ARBA" id="ARBA00022833"/>
    </source>
</evidence>
<dbReference type="Pfam" id="PF00567">
    <property type="entry name" value="TUDOR"/>
    <property type="match status" value="2"/>
</dbReference>
<dbReference type="Gene3D" id="2.40.50.90">
    <property type="match status" value="2"/>
</dbReference>
<dbReference type="PROSITE" id="PS50304">
    <property type="entry name" value="TUDOR"/>
    <property type="match status" value="1"/>
</dbReference>